<dbReference type="AlphaFoldDB" id="A0A6J1AXA7"/>
<accession>A0A6J1AXA7</accession>
<proteinExistence type="predicted"/>
<dbReference type="GO" id="GO:0003676">
    <property type="term" value="F:nucleic acid binding"/>
    <property type="evidence" value="ECO:0007669"/>
    <property type="project" value="InterPro"/>
</dbReference>
<organism evidence="1 2">
    <name type="scientific">Herrania umbratica</name>
    <dbReference type="NCBI Taxonomy" id="108875"/>
    <lineage>
        <taxon>Eukaryota</taxon>
        <taxon>Viridiplantae</taxon>
        <taxon>Streptophyta</taxon>
        <taxon>Embryophyta</taxon>
        <taxon>Tracheophyta</taxon>
        <taxon>Spermatophyta</taxon>
        <taxon>Magnoliopsida</taxon>
        <taxon>eudicotyledons</taxon>
        <taxon>Gunneridae</taxon>
        <taxon>Pentapetalae</taxon>
        <taxon>rosids</taxon>
        <taxon>malvids</taxon>
        <taxon>Malvales</taxon>
        <taxon>Malvaceae</taxon>
        <taxon>Byttnerioideae</taxon>
        <taxon>Herrania</taxon>
    </lineage>
</organism>
<dbReference type="SUPFAM" id="SSF54928">
    <property type="entry name" value="RNA-binding domain, RBD"/>
    <property type="match status" value="1"/>
</dbReference>
<keyword evidence="1" id="KW-1185">Reference proteome</keyword>
<evidence type="ECO:0000313" key="2">
    <source>
        <dbReference type="RefSeq" id="XP_021291595.1"/>
    </source>
</evidence>
<gene>
    <name evidence="2" type="primary">LOC110422131</name>
</gene>
<dbReference type="Proteomes" id="UP000504621">
    <property type="component" value="Unplaced"/>
</dbReference>
<dbReference type="Gene3D" id="3.30.70.330">
    <property type="match status" value="1"/>
</dbReference>
<protein>
    <submittedName>
        <fullName evidence="2">Uncharacterized protein LOC110422131 isoform X1</fullName>
    </submittedName>
</protein>
<name>A0A6J1AXA7_9ROSI</name>
<dbReference type="InterPro" id="IPR035979">
    <property type="entry name" value="RBD_domain_sf"/>
</dbReference>
<sequence>MLQQACAYKWRGSKGQSVQRCFCCAFTLGELTAFFSYCGHVEKILLQGANKDGSQSALVTFRQPYAYQTALLLNDATFAGQPIRVLPKKDFANPPLPHQLPNVTENNRIQGNIPVMQAVVQVMASEGIEKLNQTRDEIGKKYKLSEKSRELMNKTRSAVYAADQAVSAAEEAARDVATRILNTDYIAKGATWMSGVLDKASKYVSELGTRKGCNPKSRKHI</sequence>
<dbReference type="InterPro" id="IPR012677">
    <property type="entry name" value="Nucleotide-bd_a/b_plait_sf"/>
</dbReference>
<dbReference type="PANTHER" id="PTHR32343:SF44">
    <property type="entry name" value="PROTEIN VIP1-LIKE"/>
    <property type="match status" value="1"/>
</dbReference>
<dbReference type="PANTHER" id="PTHR32343">
    <property type="entry name" value="SERINE/ARGININE-RICH SPLICING FACTOR"/>
    <property type="match status" value="1"/>
</dbReference>
<dbReference type="GeneID" id="110422131"/>
<dbReference type="OrthoDB" id="7763451at2759"/>
<dbReference type="RefSeq" id="XP_021291595.1">
    <property type="nucleotide sequence ID" value="XM_021435920.1"/>
</dbReference>
<evidence type="ECO:0000313" key="1">
    <source>
        <dbReference type="Proteomes" id="UP000504621"/>
    </source>
</evidence>
<reference evidence="2" key="1">
    <citation type="submission" date="2025-08" db="UniProtKB">
        <authorList>
            <consortium name="RefSeq"/>
        </authorList>
    </citation>
    <scope>IDENTIFICATION</scope>
    <source>
        <tissue evidence="2">Leaf</tissue>
    </source>
</reference>